<organism evidence="8 9">
    <name type="scientific">Mariniphaga sediminis</name>
    <dbReference type="NCBI Taxonomy" id="1628158"/>
    <lineage>
        <taxon>Bacteria</taxon>
        <taxon>Pseudomonadati</taxon>
        <taxon>Bacteroidota</taxon>
        <taxon>Bacteroidia</taxon>
        <taxon>Marinilabiliales</taxon>
        <taxon>Prolixibacteraceae</taxon>
        <taxon>Mariniphaga</taxon>
    </lineage>
</organism>
<evidence type="ECO:0000256" key="3">
    <source>
        <dbReference type="ARBA" id="ARBA00022692"/>
    </source>
</evidence>
<dbReference type="PANTHER" id="PTHR32322:SF18">
    <property type="entry name" value="S-ADENOSYLMETHIONINE_S-ADENOSYLHOMOCYSTEINE TRANSPORTER"/>
    <property type="match status" value="1"/>
</dbReference>
<evidence type="ECO:0000256" key="5">
    <source>
        <dbReference type="ARBA" id="ARBA00023136"/>
    </source>
</evidence>
<dbReference type="InterPro" id="IPR000620">
    <property type="entry name" value="EamA_dom"/>
</dbReference>
<comment type="caution">
    <text evidence="8">The sequence shown here is derived from an EMBL/GenBank/DDBJ whole genome shotgun (WGS) entry which is preliminary data.</text>
</comment>
<evidence type="ECO:0000259" key="7">
    <source>
        <dbReference type="Pfam" id="PF00892"/>
    </source>
</evidence>
<feature type="transmembrane region" description="Helical" evidence="6">
    <location>
        <begin position="246"/>
        <end position="265"/>
    </location>
</feature>
<reference evidence="8 9" key="1">
    <citation type="journal article" date="2015" name="Int. J. Syst. Evol. Microbiol.">
        <title>Mariniphaga sediminis sp. nov., isolated from coastal sediment.</title>
        <authorList>
            <person name="Wang F.Q."/>
            <person name="Shen Q.Y."/>
            <person name="Chen G.J."/>
            <person name="Du Z.J."/>
        </authorList>
    </citation>
    <scope>NUCLEOTIDE SEQUENCE [LARGE SCALE GENOMIC DNA]</scope>
    <source>
        <strain evidence="8 9">SY21</strain>
    </source>
</reference>
<dbReference type="SUPFAM" id="SSF103481">
    <property type="entry name" value="Multidrug resistance efflux transporter EmrE"/>
    <property type="match status" value="2"/>
</dbReference>
<evidence type="ECO:0000256" key="2">
    <source>
        <dbReference type="ARBA" id="ARBA00022475"/>
    </source>
</evidence>
<evidence type="ECO:0000313" key="9">
    <source>
        <dbReference type="Proteomes" id="UP000266441"/>
    </source>
</evidence>
<feature type="transmembrane region" description="Helical" evidence="6">
    <location>
        <begin position="213"/>
        <end position="234"/>
    </location>
</feature>
<feature type="transmembrane region" description="Helical" evidence="6">
    <location>
        <begin position="99"/>
        <end position="119"/>
    </location>
</feature>
<keyword evidence="4 6" id="KW-1133">Transmembrane helix</keyword>
<feature type="domain" description="EamA" evidence="7">
    <location>
        <begin position="7"/>
        <end position="142"/>
    </location>
</feature>
<feature type="transmembrane region" description="Helical" evidence="6">
    <location>
        <begin position="271"/>
        <end position="289"/>
    </location>
</feature>
<name>A0A399D5I7_9BACT</name>
<dbReference type="InterPro" id="IPR037185">
    <property type="entry name" value="EmrE-like"/>
</dbReference>
<dbReference type="GO" id="GO:0005886">
    <property type="term" value="C:plasma membrane"/>
    <property type="evidence" value="ECO:0007669"/>
    <property type="project" value="UniProtKB-SubCell"/>
</dbReference>
<evidence type="ECO:0000256" key="1">
    <source>
        <dbReference type="ARBA" id="ARBA00004651"/>
    </source>
</evidence>
<dbReference type="Proteomes" id="UP000266441">
    <property type="component" value="Unassembled WGS sequence"/>
</dbReference>
<dbReference type="EMBL" id="QWET01000004">
    <property type="protein sequence ID" value="RIH66001.1"/>
    <property type="molecule type" value="Genomic_DNA"/>
</dbReference>
<accession>A0A399D5I7</accession>
<dbReference type="AlphaFoldDB" id="A0A399D5I7"/>
<proteinExistence type="predicted"/>
<keyword evidence="9" id="KW-1185">Reference proteome</keyword>
<feature type="transmembrane region" description="Helical" evidence="6">
    <location>
        <begin position="34"/>
        <end position="55"/>
    </location>
</feature>
<keyword evidence="5 6" id="KW-0472">Membrane</keyword>
<evidence type="ECO:0000313" key="8">
    <source>
        <dbReference type="EMBL" id="RIH66001.1"/>
    </source>
</evidence>
<keyword evidence="2" id="KW-1003">Cell membrane</keyword>
<comment type="subcellular location">
    <subcellularLocation>
        <location evidence="1">Cell membrane</location>
        <topology evidence="1">Multi-pass membrane protein</topology>
    </subcellularLocation>
</comment>
<dbReference type="OrthoDB" id="5729944at2"/>
<dbReference type="PANTHER" id="PTHR32322">
    <property type="entry name" value="INNER MEMBRANE TRANSPORTER"/>
    <property type="match status" value="1"/>
</dbReference>
<dbReference type="InterPro" id="IPR050638">
    <property type="entry name" value="AA-Vitamin_Transporters"/>
</dbReference>
<feature type="transmembrane region" description="Helical" evidence="6">
    <location>
        <begin position="67"/>
        <end position="87"/>
    </location>
</feature>
<evidence type="ECO:0000256" key="4">
    <source>
        <dbReference type="ARBA" id="ARBA00022989"/>
    </source>
</evidence>
<sequence>MNSTNKSYFFAGISVLLWSTVATSFKIGLRELDFIQLIFYASAVAVVILFGIILMQGKMQLLYRQSAGQLFYSLFLGAFNPLFYYLVLFKAYSLLPAQLAQPLNMVWPIVLTLLSVPFLGQKIGKWSIVGLFVSFTGVVFISSQGGWSGFQNTSMYGVLLALGSSVIWSLYWILNVRDKRDAVIKLFLSFFFGLIFLTGVMFLFSGFRVEAGTGILAAVYVGIFEVGITYVFWMKALQHSTNNAKTGNLIFLTPFLSLIFIRFILKETLFITTFIGLIFIVAGIFVQRLDKKAQRFS</sequence>
<feature type="transmembrane region" description="Helical" evidence="6">
    <location>
        <begin position="126"/>
        <end position="147"/>
    </location>
</feature>
<feature type="transmembrane region" description="Helical" evidence="6">
    <location>
        <begin position="186"/>
        <end position="207"/>
    </location>
</feature>
<protein>
    <submittedName>
        <fullName evidence="8">DMT family transporter</fullName>
    </submittedName>
</protein>
<dbReference type="Gene3D" id="1.10.3730.20">
    <property type="match status" value="1"/>
</dbReference>
<gene>
    <name evidence="8" type="ORF">D1164_06970</name>
</gene>
<dbReference type="Pfam" id="PF00892">
    <property type="entry name" value="EamA"/>
    <property type="match status" value="2"/>
</dbReference>
<feature type="domain" description="EamA" evidence="7">
    <location>
        <begin position="156"/>
        <end position="286"/>
    </location>
</feature>
<keyword evidence="3 6" id="KW-0812">Transmembrane</keyword>
<evidence type="ECO:0000256" key="6">
    <source>
        <dbReference type="SAM" id="Phobius"/>
    </source>
</evidence>
<feature type="transmembrane region" description="Helical" evidence="6">
    <location>
        <begin position="153"/>
        <end position="174"/>
    </location>
</feature>
<dbReference type="RefSeq" id="WP_119349236.1">
    <property type="nucleotide sequence ID" value="NZ_QWET01000004.1"/>
</dbReference>